<accession>A0AA39V9B6</accession>
<dbReference type="InterPro" id="IPR051323">
    <property type="entry name" value="AtsK-like"/>
</dbReference>
<evidence type="ECO:0000256" key="5">
    <source>
        <dbReference type="ARBA" id="ARBA00023002"/>
    </source>
</evidence>
<keyword evidence="4" id="KW-0223">Dioxygenase</keyword>
<evidence type="ECO:0000313" key="10">
    <source>
        <dbReference type="Proteomes" id="UP001166286"/>
    </source>
</evidence>
<dbReference type="EMBL" id="JAFEKC020000004">
    <property type="protein sequence ID" value="KAK0515010.1"/>
    <property type="molecule type" value="Genomic_DNA"/>
</dbReference>
<evidence type="ECO:0000259" key="8">
    <source>
        <dbReference type="Pfam" id="PF02668"/>
    </source>
</evidence>
<evidence type="ECO:0000313" key="9">
    <source>
        <dbReference type="EMBL" id="KAK0515010.1"/>
    </source>
</evidence>
<keyword evidence="6" id="KW-0408">Iron</keyword>
<dbReference type="SUPFAM" id="SSF51197">
    <property type="entry name" value="Clavaminate synthase-like"/>
    <property type="match status" value="1"/>
</dbReference>
<evidence type="ECO:0000256" key="4">
    <source>
        <dbReference type="ARBA" id="ARBA00022964"/>
    </source>
</evidence>
<keyword evidence="5" id="KW-0560">Oxidoreductase</keyword>
<reference evidence="9" key="1">
    <citation type="submission" date="2023-03" db="EMBL/GenBank/DDBJ databases">
        <title>Complete genome of Cladonia borealis.</title>
        <authorList>
            <person name="Park H."/>
        </authorList>
    </citation>
    <scope>NUCLEOTIDE SEQUENCE</scope>
    <source>
        <strain evidence="9">ANT050790</strain>
    </source>
</reference>
<evidence type="ECO:0000256" key="3">
    <source>
        <dbReference type="ARBA" id="ARBA00022723"/>
    </source>
</evidence>
<evidence type="ECO:0000256" key="2">
    <source>
        <dbReference type="ARBA" id="ARBA00005896"/>
    </source>
</evidence>
<evidence type="ECO:0000256" key="1">
    <source>
        <dbReference type="ARBA" id="ARBA00001954"/>
    </source>
</evidence>
<dbReference type="PANTHER" id="PTHR30468">
    <property type="entry name" value="ALPHA-KETOGLUTARATE-DEPENDENT SULFONATE DIOXYGENASE"/>
    <property type="match status" value="1"/>
</dbReference>
<dbReference type="GO" id="GO:0005737">
    <property type="term" value="C:cytoplasm"/>
    <property type="evidence" value="ECO:0007669"/>
    <property type="project" value="TreeGrafter"/>
</dbReference>
<gene>
    <name evidence="9" type="ORF">JMJ35_002389</name>
</gene>
<comment type="caution">
    <text evidence="9">The sequence shown here is derived from an EMBL/GenBank/DDBJ whole genome shotgun (WGS) entry which is preliminary data.</text>
</comment>
<feature type="region of interest" description="Disordered" evidence="7">
    <location>
        <begin position="328"/>
        <end position="353"/>
    </location>
</feature>
<dbReference type="AlphaFoldDB" id="A0AA39V9B6"/>
<dbReference type="InterPro" id="IPR003819">
    <property type="entry name" value="TauD/TfdA-like"/>
</dbReference>
<dbReference type="Pfam" id="PF02668">
    <property type="entry name" value="TauD"/>
    <property type="match status" value="1"/>
</dbReference>
<organism evidence="9 10">
    <name type="scientific">Cladonia borealis</name>
    <dbReference type="NCBI Taxonomy" id="184061"/>
    <lineage>
        <taxon>Eukaryota</taxon>
        <taxon>Fungi</taxon>
        <taxon>Dikarya</taxon>
        <taxon>Ascomycota</taxon>
        <taxon>Pezizomycotina</taxon>
        <taxon>Lecanoromycetes</taxon>
        <taxon>OSLEUM clade</taxon>
        <taxon>Lecanoromycetidae</taxon>
        <taxon>Lecanorales</taxon>
        <taxon>Lecanorineae</taxon>
        <taxon>Cladoniaceae</taxon>
        <taxon>Cladonia</taxon>
    </lineage>
</organism>
<feature type="domain" description="TauD/TfdA-like" evidence="8">
    <location>
        <begin position="28"/>
        <end position="319"/>
    </location>
</feature>
<keyword evidence="10" id="KW-1185">Reference proteome</keyword>
<dbReference type="Proteomes" id="UP001166286">
    <property type="component" value="Unassembled WGS sequence"/>
</dbReference>
<dbReference type="GO" id="GO:0016706">
    <property type="term" value="F:2-oxoglutarate-dependent dioxygenase activity"/>
    <property type="evidence" value="ECO:0007669"/>
    <property type="project" value="TreeGrafter"/>
</dbReference>
<dbReference type="InterPro" id="IPR042098">
    <property type="entry name" value="TauD-like_sf"/>
</dbReference>
<sequence length="353" mass="39589">MHATTDVAATSVTIPLQGSGSLDRFKSFDVTPCIGTEFQDVDLAEWITGSDSDTLLRDLAILICERGVVFFRGQTKVDGELQKELTRRLGWLSGKPKDHNLSKHILHQIRKDDPEMGKLDAATQQSLHKGDKSLTKQTSAYEWHSDGSFEPCPPDFTCLRMTKVPKTGGDTMWASSYELYDRLSPPYQKFFESLTATHDVPGLRDAAEKMDVYKGERGAPENVGLEFRQSHPMVRTHPVTGWKTLFAGGLHCRRVDGVVEAESQDLLAKILRLVSDNHDLQVRFRWNGSGDMAIWDNRCTLHIPTQDHYGVGEREGWRTVGIAEKPYLDPESPSRLQSRLAKLEGTKKTNGHA</sequence>
<keyword evidence="3" id="KW-0479">Metal-binding</keyword>
<evidence type="ECO:0000256" key="7">
    <source>
        <dbReference type="SAM" id="MobiDB-lite"/>
    </source>
</evidence>
<dbReference type="GO" id="GO:0046872">
    <property type="term" value="F:metal ion binding"/>
    <property type="evidence" value="ECO:0007669"/>
    <property type="project" value="UniProtKB-KW"/>
</dbReference>
<protein>
    <recommendedName>
        <fullName evidence="8">TauD/TfdA-like domain-containing protein</fullName>
    </recommendedName>
</protein>
<proteinExistence type="inferred from homology"/>
<name>A0AA39V9B6_9LECA</name>
<comment type="similarity">
    <text evidence="2">Belongs to the TfdA dioxygenase family.</text>
</comment>
<comment type="cofactor">
    <cofactor evidence="1">
        <name>Fe(2+)</name>
        <dbReference type="ChEBI" id="CHEBI:29033"/>
    </cofactor>
</comment>
<evidence type="ECO:0000256" key="6">
    <source>
        <dbReference type="ARBA" id="ARBA00023004"/>
    </source>
</evidence>
<dbReference type="Gene3D" id="3.60.130.10">
    <property type="entry name" value="Clavaminate synthase-like"/>
    <property type="match status" value="1"/>
</dbReference>
<dbReference type="PANTHER" id="PTHR30468:SF10">
    <property type="entry name" value="TAUD_TFDA-LIKE DOMAIN-CONTAINING PROTEIN"/>
    <property type="match status" value="1"/>
</dbReference>